<evidence type="ECO:0000313" key="3">
    <source>
        <dbReference type="WBParaSite" id="HPBE_0001431801-mRNA-1"/>
    </source>
</evidence>
<evidence type="ECO:0000313" key="1">
    <source>
        <dbReference type="EMBL" id="VDO99239.1"/>
    </source>
</evidence>
<proteinExistence type="predicted"/>
<organism evidence="2 3">
    <name type="scientific">Heligmosomoides polygyrus</name>
    <name type="common">Parasitic roundworm</name>
    <dbReference type="NCBI Taxonomy" id="6339"/>
    <lineage>
        <taxon>Eukaryota</taxon>
        <taxon>Metazoa</taxon>
        <taxon>Ecdysozoa</taxon>
        <taxon>Nematoda</taxon>
        <taxon>Chromadorea</taxon>
        <taxon>Rhabditida</taxon>
        <taxon>Rhabditina</taxon>
        <taxon>Rhabditomorpha</taxon>
        <taxon>Strongyloidea</taxon>
        <taxon>Heligmosomidae</taxon>
        <taxon>Heligmosomoides</taxon>
    </lineage>
</organism>
<dbReference type="PANTHER" id="PTHR46238:SF8">
    <property type="entry name" value="ENDONUCLEASE_EXONUCLEASE_PHOSPHATASE DOMAIN-CONTAINING PROTEIN"/>
    <property type="match status" value="1"/>
</dbReference>
<dbReference type="OrthoDB" id="425681at2759"/>
<dbReference type="EMBL" id="UZAH01028309">
    <property type="protein sequence ID" value="VDO99239.1"/>
    <property type="molecule type" value="Genomic_DNA"/>
</dbReference>
<gene>
    <name evidence="1" type="ORF">HPBE_LOCUS14319</name>
</gene>
<name>A0A183FZV1_HELPZ</name>
<dbReference type="PANTHER" id="PTHR46238">
    <property type="entry name" value="REVERSE TRANSCRIPTASE DOMAIN-CONTAINING PROTEIN"/>
    <property type="match status" value="1"/>
</dbReference>
<dbReference type="AlphaFoldDB" id="A0A183FZV1"/>
<dbReference type="WBParaSite" id="HPBE_0001431801-mRNA-1">
    <property type="protein sequence ID" value="HPBE_0001431801-mRNA-1"/>
    <property type="gene ID" value="HPBE_0001431801"/>
</dbReference>
<dbReference type="Proteomes" id="UP000050761">
    <property type="component" value="Unassembled WGS sequence"/>
</dbReference>
<keyword evidence="2" id="KW-1185">Reference proteome</keyword>
<protein>
    <submittedName>
        <fullName evidence="3">Reverse transcriptase</fullName>
    </submittedName>
</protein>
<reference evidence="1 2" key="1">
    <citation type="submission" date="2018-11" db="EMBL/GenBank/DDBJ databases">
        <authorList>
            <consortium name="Pathogen Informatics"/>
        </authorList>
    </citation>
    <scope>NUCLEOTIDE SEQUENCE [LARGE SCALE GENOMIC DNA]</scope>
</reference>
<reference evidence="3" key="2">
    <citation type="submission" date="2019-09" db="UniProtKB">
        <authorList>
            <consortium name="WormBaseParasite"/>
        </authorList>
    </citation>
    <scope>IDENTIFICATION</scope>
</reference>
<accession>A0A3P8A7Q2</accession>
<accession>A0A183FZV1</accession>
<sequence>MYGAECRPATKEVETRLSVMETKMLRWTAGVTRMDHIRNDVIRQKFGIAPIADKMREARSRWYGHVLRGKEDSARKIGINFEVMGRRLRGRPKQRWSDRLYMDLKVASYHPCLALDRERWRHDARIANTATKRDRR</sequence>
<evidence type="ECO:0000313" key="2">
    <source>
        <dbReference type="Proteomes" id="UP000050761"/>
    </source>
</evidence>